<feature type="region of interest" description="Disordered" evidence="1">
    <location>
        <begin position="20"/>
        <end position="118"/>
    </location>
</feature>
<feature type="compositionally biased region" description="Basic residues" evidence="1">
    <location>
        <begin position="25"/>
        <end position="34"/>
    </location>
</feature>
<evidence type="ECO:0000256" key="1">
    <source>
        <dbReference type="SAM" id="MobiDB-lite"/>
    </source>
</evidence>
<feature type="chain" id="PRO_5031227455" evidence="2">
    <location>
        <begin position="23"/>
        <end position="118"/>
    </location>
</feature>
<feature type="signal peptide" evidence="2">
    <location>
        <begin position="1"/>
        <end position="22"/>
    </location>
</feature>
<name>A0A7W4JBC8_9PROT</name>
<proteinExistence type="predicted"/>
<evidence type="ECO:0000313" key="4">
    <source>
        <dbReference type="Proteomes" id="UP000525623"/>
    </source>
</evidence>
<dbReference type="Proteomes" id="UP000525623">
    <property type="component" value="Unassembled WGS sequence"/>
</dbReference>
<organism evidence="3 4">
    <name type="scientific">Gluconacetobacter tumulicola</name>
    <dbReference type="NCBI Taxonomy" id="1017177"/>
    <lineage>
        <taxon>Bacteria</taxon>
        <taxon>Pseudomonadati</taxon>
        <taxon>Pseudomonadota</taxon>
        <taxon>Alphaproteobacteria</taxon>
        <taxon>Acetobacterales</taxon>
        <taxon>Acetobacteraceae</taxon>
        <taxon>Gluconacetobacter</taxon>
    </lineage>
</organism>
<feature type="compositionally biased region" description="Low complexity" evidence="1">
    <location>
        <begin position="67"/>
        <end position="94"/>
    </location>
</feature>
<dbReference type="RefSeq" id="WP_182964494.1">
    <property type="nucleotide sequence ID" value="NZ_BAABGC010000011.1"/>
</dbReference>
<reference evidence="3 4" key="1">
    <citation type="submission" date="2020-04" db="EMBL/GenBank/DDBJ databases">
        <title>Description of novel Gluconacetobacter.</title>
        <authorList>
            <person name="Sombolestani A."/>
        </authorList>
    </citation>
    <scope>NUCLEOTIDE SEQUENCE [LARGE SCALE GENOMIC DNA]</scope>
    <source>
        <strain evidence="3 4">LMG 27725</strain>
    </source>
</reference>
<keyword evidence="2" id="KW-0732">Signal</keyword>
<gene>
    <name evidence="3" type="ORF">HLH29_02775</name>
</gene>
<evidence type="ECO:0000256" key="2">
    <source>
        <dbReference type="SAM" id="SignalP"/>
    </source>
</evidence>
<sequence length="118" mass="12038">MKLSFGPMIVATALVAGTPALAEPHHHHHHHKDHHHQEAVMGSPTTEDLNAKSLANARAGTPPAPEASVPPGSMPAAPMMSTPMMSTPTEPTATVPSGTGAVAPPMPPAPSMPESSPQ</sequence>
<dbReference type="EMBL" id="JABEQL010000003">
    <property type="protein sequence ID" value="MBB2178103.1"/>
    <property type="molecule type" value="Genomic_DNA"/>
</dbReference>
<keyword evidence="4" id="KW-1185">Reference proteome</keyword>
<evidence type="ECO:0000313" key="3">
    <source>
        <dbReference type="EMBL" id="MBB2178103.1"/>
    </source>
</evidence>
<accession>A0A7W4JBC8</accession>
<dbReference type="AlphaFoldDB" id="A0A7W4JBC8"/>
<comment type="caution">
    <text evidence="3">The sequence shown here is derived from an EMBL/GenBank/DDBJ whole genome shotgun (WGS) entry which is preliminary data.</text>
</comment>
<protein>
    <submittedName>
        <fullName evidence="3">Uncharacterized protein</fullName>
    </submittedName>
</protein>